<reference evidence="1 2" key="1">
    <citation type="journal article" date="2019" name="Genome Biol. Evol.">
        <title>Day and night: Metabolic profiles and evolutionary relationships of six axenic non-marine cyanobacteria.</title>
        <authorList>
            <person name="Will S.E."/>
            <person name="Henke P."/>
            <person name="Boedeker C."/>
            <person name="Huang S."/>
            <person name="Brinkmann H."/>
            <person name="Rohde M."/>
            <person name="Jarek M."/>
            <person name="Friedl T."/>
            <person name="Seufert S."/>
            <person name="Schumacher M."/>
            <person name="Overmann J."/>
            <person name="Neumann-Schaal M."/>
            <person name="Petersen J."/>
        </authorList>
    </citation>
    <scope>NUCLEOTIDE SEQUENCE [LARGE SCALE GENOMIC DNA]</scope>
    <source>
        <strain evidence="1 2">SAG 39.79</strain>
    </source>
</reference>
<dbReference type="Proteomes" id="UP000282574">
    <property type="component" value="Unassembled WGS sequence"/>
</dbReference>
<evidence type="ECO:0000313" key="1">
    <source>
        <dbReference type="EMBL" id="RUT05849.1"/>
    </source>
</evidence>
<proteinExistence type="predicted"/>
<comment type="caution">
    <text evidence="1">The sequence shown here is derived from an EMBL/GenBank/DDBJ whole genome shotgun (WGS) entry which is preliminary data.</text>
</comment>
<accession>A0AB37UDT2</accession>
<name>A0AB37UDT2_9CYAN</name>
<dbReference type="RefSeq" id="WP_106169143.1">
    <property type="nucleotide sequence ID" value="NZ_JAVKZF010000004.1"/>
</dbReference>
<protein>
    <submittedName>
        <fullName evidence="1">Uncharacterized protein</fullName>
    </submittedName>
</protein>
<dbReference type="Pfam" id="PF08852">
    <property type="entry name" value="DUF1822"/>
    <property type="match status" value="1"/>
</dbReference>
<organism evidence="1 2">
    <name type="scientific">Chroococcidiopsis cubana SAG 39.79</name>
    <dbReference type="NCBI Taxonomy" id="388085"/>
    <lineage>
        <taxon>Bacteria</taxon>
        <taxon>Bacillati</taxon>
        <taxon>Cyanobacteriota</taxon>
        <taxon>Cyanophyceae</taxon>
        <taxon>Chroococcidiopsidales</taxon>
        <taxon>Chroococcidiopsidaceae</taxon>
        <taxon>Chroococcidiopsis</taxon>
    </lineage>
</organism>
<sequence>MFPEFSVGSTSSTVTISFERLDCDRVLRFQQQHCHPTKAEQVYFNTLAVSAVDFYLRHLKIETDLAASCTHCRVYQTLMDIADLEIPNVGQLECRPVLPGANVVSIPPEVWTVERIGYVGVQIDDLWEEATLLGFTTIVPESGELPLTQLQAIAKLPAHIQRIRQAKLN</sequence>
<dbReference type="AlphaFoldDB" id="A0AB37UDT2"/>
<keyword evidence="2" id="KW-1185">Reference proteome</keyword>
<evidence type="ECO:0000313" key="2">
    <source>
        <dbReference type="Proteomes" id="UP000282574"/>
    </source>
</evidence>
<gene>
    <name evidence="1" type="ORF">DSM107010_53790</name>
</gene>
<dbReference type="EMBL" id="RSCK01000072">
    <property type="protein sequence ID" value="RUT05849.1"/>
    <property type="molecule type" value="Genomic_DNA"/>
</dbReference>
<dbReference type="InterPro" id="IPR014951">
    <property type="entry name" value="DUF1822"/>
</dbReference>